<comment type="similarity">
    <text evidence="1">Belongs to the ROK (NagC/XylR) family.</text>
</comment>
<name>A0ABV9GQM7_9BACL</name>
<dbReference type="PANTHER" id="PTHR18964">
    <property type="entry name" value="ROK (REPRESSOR, ORF, KINASE) FAMILY"/>
    <property type="match status" value="1"/>
</dbReference>
<sequence length="291" mass="31645">MRIFAADIGGTKIKYCISNEEGIFEAYHEIDTESQKGGPYIIRKLEDVISAHPSIDAISISTAGQVDSEKGSIIFANDNIPNYTGTNIKDLLEDRFQVPVKVENDVNAAALGEKFFGDVRQYSNFLFLTFGTGIGGAIIIDSKLYKGAQGIAGEFGHMMTHPNGLPCNCGKYGCYECYASTTALVNAALKIDSECVNGRIIFEKIHMKDKKILSIFDAWTYEAAIGIANLIHLFNPNAVVIGGGIMEQNLSVKMVSEKVKALILKSFSEVRLLKSRLGNKAGLYGGIALQL</sequence>
<dbReference type="InterPro" id="IPR043129">
    <property type="entry name" value="ATPase_NBD"/>
</dbReference>
<protein>
    <submittedName>
        <fullName evidence="2">ROK family protein</fullName>
    </submittedName>
</protein>
<dbReference type="Pfam" id="PF00480">
    <property type="entry name" value="ROK"/>
    <property type="match status" value="1"/>
</dbReference>
<dbReference type="Gene3D" id="3.30.420.40">
    <property type="match status" value="2"/>
</dbReference>
<evidence type="ECO:0000256" key="1">
    <source>
        <dbReference type="ARBA" id="ARBA00006479"/>
    </source>
</evidence>
<proteinExistence type="inferred from homology"/>
<evidence type="ECO:0000313" key="2">
    <source>
        <dbReference type="EMBL" id="MFC4620308.1"/>
    </source>
</evidence>
<reference evidence="3" key="1">
    <citation type="journal article" date="2019" name="Int. J. Syst. Evol. Microbiol.">
        <title>The Global Catalogue of Microorganisms (GCM) 10K type strain sequencing project: providing services to taxonomists for standard genome sequencing and annotation.</title>
        <authorList>
            <consortium name="The Broad Institute Genomics Platform"/>
            <consortium name="The Broad Institute Genome Sequencing Center for Infectious Disease"/>
            <person name="Wu L."/>
            <person name="Ma J."/>
        </authorList>
    </citation>
    <scope>NUCLEOTIDE SEQUENCE [LARGE SCALE GENOMIC DNA]</scope>
    <source>
        <strain evidence="3">CGMCC 1.16306</strain>
    </source>
</reference>
<organism evidence="2 3">
    <name type="scientific">Camelliibacillus cellulosilyticus</name>
    <dbReference type="NCBI Taxonomy" id="2174486"/>
    <lineage>
        <taxon>Bacteria</taxon>
        <taxon>Bacillati</taxon>
        <taxon>Bacillota</taxon>
        <taxon>Bacilli</taxon>
        <taxon>Bacillales</taxon>
        <taxon>Sporolactobacillaceae</taxon>
        <taxon>Camelliibacillus</taxon>
    </lineage>
</organism>
<dbReference type="SUPFAM" id="SSF53067">
    <property type="entry name" value="Actin-like ATPase domain"/>
    <property type="match status" value="1"/>
</dbReference>
<evidence type="ECO:0000313" key="3">
    <source>
        <dbReference type="Proteomes" id="UP001596022"/>
    </source>
</evidence>
<dbReference type="RefSeq" id="WP_376847418.1">
    <property type="nucleotide sequence ID" value="NZ_JBHSFW010000019.1"/>
</dbReference>
<dbReference type="CDD" id="cd24068">
    <property type="entry name" value="ASKHA_NBD_ROK_FnNanK-like"/>
    <property type="match status" value="1"/>
</dbReference>
<gene>
    <name evidence="2" type="ORF">ACFO4N_16520</name>
</gene>
<accession>A0ABV9GQM7</accession>
<dbReference type="PANTHER" id="PTHR18964:SF165">
    <property type="entry name" value="BETA-GLUCOSIDE KINASE"/>
    <property type="match status" value="1"/>
</dbReference>
<dbReference type="Proteomes" id="UP001596022">
    <property type="component" value="Unassembled WGS sequence"/>
</dbReference>
<dbReference type="EMBL" id="JBHSFW010000019">
    <property type="protein sequence ID" value="MFC4620308.1"/>
    <property type="molecule type" value="Genomic_DNA"/>
</dbReference>
<comment type="caution">
    <text evidence="2">The sequence shown here is derived from an EMBL/GenBank/DDBJ whole genome shotgun (WGS) entry which is preliminary data.</text>
</comment>
<keyword evidence="3" id="KW-1185">Reference proteome</keyword>
<dbReference type="InterPro" id="IPR000600">
    <property type="entry name" value="ROK"/>
</dbReference>